<dbReference type="InterPro" id="IPR036852">
    <property type="entry name" value="Peptidase_S8/S53_dom_sf"/>
</dbReference>
<dbReference type="InterPro" id="IPR023828">
    <property type="entry name" value="Peptidase_S8_Ser-AS"/>
</dbReference>
<dbReference type="InterPro" id="IPR022398">
    <property type="entry name" value="Peptidase_S8_His-AS"/>
</dbReference>
<dbReference type="Gene3D" id="3.40.50.200">
    <property type="entry name" value="Peptidase S8/S53 domain"/>
    <property type="match status" value="1"/>
</dbReference>
<gene>
    <name evidence="15" type="primary">mycP</name>
    <name evidence="15" type="ORF">E0H73_28635</name>
</gene>
<evidence type="ECO:0000313" key="16">
    <source>
        <dbReference type="Proteomes" id="UP000291144"/>
    </source>
</evidence>
<dbReference type="InterPro" id="IPR015500">
    <property type="entry name" value="Peptidase_S8_subtilisin-rel"/>
</dbReference>
<evidence type="ECO:0000256" key="3">
    <source>
        <dbReference type="ARBA" id="ARBA00022475"/>
    </source>
</evidence>
<dbReference type="PROSITE" id="PS00137">
    <property type="entry name" value="SUBTILASE_HIS"/>
    <property type="match status" value="1"/>
</dbReference>
<feature type="domain" description="Peptidase S8/S53" evidence="14">
    <location>
        <begin position="57"/>
        <end position="314"/>
    </location>
</feature>
<keyword evidence="5 13" id="KW-0812">Transmembrane</keyword>
<comment type="caution">
    <text evidence="15">The sequence shown here is derived from an EMBL/GenBank/DDBJ whole genome shotgun (WGS) entry which is preliminary data.</text>
</comment>
<comment type="similarity">
    <text evidence="2 10 11">Belongs to the peptidase S8 family.</text>
</comment>
<keyword evidence="6 10" id="KW-0378">Hydrolase</keyword>
<dbReference type="GO" id="GO:0004252">
    <property type="term" value="F:serine-type endopeptidase activity"/>
    <property type="evidence" value="ECO:0007669"/>
    <property type="project" value="UniProtKB-UniRule"/>
</dbReference>
<dbReference type="SUPFAM" id="SSF52743">
    <property type="entry name" value="Subtilisin-like"/>
    <property type="match status" value="1"/>
</dbReference>
<feature type="transmembrane region" description="Helical" evidence="13">
    <location>
        <begin position="360"/>
        <end position="381"/>
    </location>
</feature>
<evidence type="ECO:0000313" key="15">
    <source>
        <dbReference type="EMBL" id="TCC58351.1"/>
    </source>
</evidence>
<dbReference type="InterPro" id="IPR023834">
    <property type="entry name" value="T7SS_pept_S8A_mycosin"/>
</dbReference>
<evidence type="ECO:0000256" key="5">
    <source>
        <dbReference type="ARBA" id="ARBA00022692"/>
    </source>
</evidence>
<keyword evidence="8 13" id="KW-1133">Transmembrane helix</keyword>
<evidence type="ECO:0000256" key="12">
    <source>
        <dbReference type="SAM" id="MobiDB-lite"/>
    </source>
</evidence>
<evidence type="ECO:0000256" key="10">
    <source>
        <dbReference type="PROSITE-ProRule" id="PRU01240"/>
    </source>
</evidence>
<dbReference type="PRINTS" id="PR00723">
    <property type="entry name" value="SUBTILISIN"/>
</dbReference>
<evidence type="ECO:0000256" key="6">
    <source>
        <dbReference type="ARBA" id="ARBA00022801"/>
    </source>
</evidence>
<feature type="active site" description="Charge relay system" evidence="10">
    <location>
        <position position="66"/>
    </location>
</feature>
<evidence type="ECO:0000259" key="14">
    <source>
        <dbReference type="Pfam" id="PF00082"/>
    </source>
</evidence>
<feature type="active site" description="Charge relay system" evidence="10">
    <location>
        <position position="266"/>
    </location>
</feature>
<reference evidence="15 16" key="1">
    <citation type="submission" date="2019-02" db="EMBL/GenBank/DDBJ databases">
        <title>Kribbella capetownensis sp. nov. and Kribbella speibonae sp. nov., isolated from soil.</title>
        <authorList>
            <person name="Curtis S.M."/>
            <person name="Norton I."/>
            <person name="Everest G.J."/>
            <person name="Meyers P.R."/>
        </authorList>
    </citation>
    <scope>NUCLEOTIDE SEQUENCE [LARGE SCALE GENOMIC DNA]</scope>
    <source>
        <strain evidence="15 16">NRRL B-24813</strain>
    </source>
</reference>
<feature type="region of interest" description="Disordered" evidence="12">
    <location>
        <begin position="390"/>
        <end position="420"/>
    </location>
</feature>
<feature type="active site" description="Charge relay system" evidence="10">
    <location>
        <position position="103"/>
    </location>
</feature>
<dbReference type="InterPro" id="IPR051048">
    <property type="entry name" value="Peptidase_S8/S53_subtilisin"/>
</dbReference>
<evidence type="ECO:0000256" key="9">
    <source>
        <dbReference type="ARBA" id="ARBA00023136"/>
    </source>
</evidence>
<dbReference type="NCBIfam" id="TIGR03921">
    <property type="entry name" value="T7SS_mycosin"/>
    <property type="match status" value="1"/>
</dbReference>
<keyword evidence="3" id="KW-1003">Cell membrane</keyword>
<organism evidence="15 16">
    <name type="scientific">Kribbella pittospori</name>
    <dbReference type="NCBI Taxonomy" id="722689"/>
    <lineage>
        <taxon>Bacteria</taxon>
        <taxon>Bacillati</taxon>
        <taxon>Actinomycetota</taxon>
        <taxon>Actinomycetes</taxon>
        <taxon>Propionibacteriales</taxon>
        <taxon>Kribbellaceae</taxon>
        <taxon>Kribbella</taxon>
    </lineage>
</organism>
<dbReference type="EMBL" id="SJKB01000009">
    <property type="protein sequence ID" value="TCC58351.1"/>
    <property type="molecule type" value="Genomic_DNA"/>
</dbReference>
<dbReference type="InterPro" id="IPR000209">
    <property type="entry name" value="Peptidase_S8/S53_dom"/>
</dbReference>
<dbReference type="InterPro" id="IPR023827">
    <property type="entry name" value="Peptidase_S8_Asp-AS"/>
</dbReference>
<comment type="subcellular location">
    <subcellularLocation>
        <location evidence="1">Cell membrane</location>
        <topology evidence="1">Single-pass membrane protein</topology>
    </subcellularLocation>
</comment>
<name>A0A4R0KDE8_9ACTN</name>
<dbReference type="OrthoDB" id="614750at2"/>
<keyword evidence="4 10" id="KW-0645">Protease</keyword>
<dbReference type="PROSITE" id="PS00136">
    <property type="entry name" value="SUBTILASE_ASP"/>
    <property type="match status" value="1"/>
</dbReference>
<dbReference type="PANTHER" id="PTHR43399">
    <property type="entry name" value="SUBTILISIN-RELATED"/>
    <property type="match status" value="1"/>
</dbReference>
<keyword evidence="9 13" id="KW-0472">Membrane</keyword>
<dbReference type="AlphaFoldDB" id="A0A4R0KDE8"/>
<evidence type="ECO:0000256" key="13">
    <source>
        <dbReference type="SAM" id="Phobius"/>
    </source>
</evidence>
<keyword evidence="7 10" id="KW-0720">Serine protease</keyword>
<evidence type="ECO:0000256" key="7">
    <source>
        <dbReference type="ARBA" id="ARBA00022825"/>
    </source>
</evidence>
<dbReference type="PROSITE" id="PS00138">
    <property type="entry name" value="SUBTILASE_SER"/>
    <property type="match status" value="1"/>
</dbReference>
<dbReference type="PANTHER" id="PTHR43399:SF4">
    <property type="entry name" value="CELL WALL-ASSOCIATED PROTEASE"/>
    <property type="match status" value="1"/>
</dbReference>
<protein>
    <submittedName>
        <fullName evidence="15">Type VII secretion-associated serine protease mycosin</fullName>
    </submittedName>
</protein>
<keyword evidence="16" id="KW-1185">Reference proteome</keyword>
<evidence type="ECO:0000256" key="2">
    <source>
        <dbReference type="ARBA" id="ARBA00011073"/>
    </source>
</evidence>
<dbReference type="Proteomes" id="UP000291144">
    <property type="component" value="Unassembled WGS sequence"/>
</dbReference>
<evidence type="ECO:0000256" key="11">
    <source>
        <dbReference type="RuleBase" id="RU003355"/>
    </source>
</evidence>
<dbReference type="GO" id="GO:0005886">
    <property type="term" value="C:plasma membrane"/>
    <property type="evidence" value="ECO:0007669"/>
    <property type="project" value="UniProtKB-SubCell"/>
</dbReference>
<evidence type="ECO:0000256" key="1">
    <source>
        <dbReference type="ARBA" id="ARBA00004162"/>
    </source>
</evidence>
<dbReference type="PROSITE" id="PS51892">
    <property type="entry name" value="SUBTILASE"/>
    <property type="match status" value="1"/>
</dbReference>
<sequence length="420" mass="43727">MLLTVLASTLATPYDVAVAKPPPGLCTNADAALPVIRQLPWAQQILDPARVWPYSTGAGVLVAVVDSGVDSDHPQLRRPGKVAAGEDFFQVGRLRANFDCDSHGTAVAGIIAADAAAGIGFRGIAPQARILPVRVSERGSTDGTANEIDPLVLAQGIRYAADQGADVINLSLAGARDDKVVRQAVAYAQRKDVLVIAAVGNGQRDDTIRPSYPAAYPGVLGVGATDIAGTRLQSSQIGPYVDLMAPGGSVVGAARSGGHNYYSGTSFAVPFVAGTAALVRAAWPNLTAPQVAQRLLATTMPARGGSSRAAYGVGIVDPYRAVTDGLTTKRPAVMPTMAHPPVDEVAAARTAGEQRLMSRAWHGSGLVIAAALLALLVALIVPQAVRRRWRPGRTPEPATEPIRDEAPDQLFLLPPPPAER</sequence>
<evidence type="ECO:0000256" key="8">
    <source>
        <dbReference type="ARBA" id="ARBA00022989"/>
    </source>
</evidence>
<dbReference type="GO" id="GO:0006508">
    <property type="term" value="P:proteolysis"/>
    <property type="evidence" value="ECO:0007669"/>
    <property type="project" value="UniProtKB-KW"/>
</dbReference>
<proteinExistence type="inferred from homology"/>
<accession>A0A4R0KDE8</accession>
<evidence type="ECO:0000256" key="4">
    <source>
        <dbReference type="ARBA" id="ARBA00022670"/>
    </source>
</evidence>
<dbReference type="Pfam" id="PF00082">
    <property type="entry name" value="Peptidase_S8"/>
    <property type="match status" value="1"/>
</dbReference>